<feature type="non-terminal residue" evidence="2">
    <location>
        <position position="1"/>
    </location>
</feature>
<accession>A0AAV9QLL3</accession>
<keyword evidence="3" id="KW-1185">Reference proteome</keyword>
<feature type="compositionally biased region" description="Acidic residues" evidence="1">
    <location>
        <begin position="77"/>
        <end position="90"/>
    </location>
</feature>
<evidence type="ECO:0000256" key="1">
    <source>
        <dbReference type="SAM" id="MobiDB-lite"/>
    </source>
</evidence>
<evidence type="ECO:0000313" key="3">
    <source>
        <dbReference type="Proteomes" id="UP001311232"/>
    </source>
</evidence>
<sequence>SRTSVGGYVSVVSHCSLDQTFIEDMDDQNVQDENENDEDDGDKLSEVESELEEMTGETLNTEEKEVDNSGEDKFNLEEEEDDEMETEDKEDCYLSDQLSAAGEDSILLRMSFSWRKPAERRRG</sequence>
<protein>
    <submittedName>
        <fullName evidence="2">Uncharacterized protein</fullName>
    </submittedName>
</protein>
<organism evidence="2 3">
    <name type="scientific">Crenichthys baileyi</name>
    <name type="common">White River springfish</name>
    <dbReference type="NCBI Taxonomy" id="28760"/>
    <lineage>
        <taxon>Eukaryota</taxon>
        <taxon>Metazoa</taxon>
        <taxon>Chordata</taxon>
        <taxon>Craniata</taxon>
        <taxon>Vertebrata</taxon>
        <taxon>Euteleostomi</taxon>
        <taxon>Actinopterygii</taxon>
        <taxon>Neopterygii</taxon>
        <taxon>Teleostei</taxon>
        <taxon>Neoteleostei</taxon>
        <taxon>Acanthomorphata</taxon>
        <taxon>Ovalentaria</taxon>
        <taxon>Atherinomorphae</taxon>
        <taxon>Cyprinodontiformes</taxon>
        <taxon>Goodeidae</taxon>
        <taxon>Crenichthys</taxon>
    </lineage>
</organism>
<feature type="compositionally biased region" description="Acidic residues" evidence="1">
    <location>
        <begin position="21"/>
        <end position="55"/>
    </location>
</feature>
<evidence type="ECO:0000313" key="2">
    <source>
        <dbReference type="EMBL" id="KAK5598376.1"/>
    </source>
</evidence>
<dbReference type="Proteomes" id="UP001311232">
    <property type="component" value="Unassembled WGS sequence"/>
</dbReference>
<name>A0AAV9QLL3_9TELE</name>
<reference evidence="2 3" key="1">
    <citation type="submission" date="2021-06" db="EMBL/GenBank/DDBJ databases">
        <authorList>
            <person name="Palmer J.M."/>
        </authorList>
    </citation>
    <scope>NUCLEOTIDE SEQUENCE [LARGE SCALE GENOMIC DNA]</scope>
    <source>
        <strain evidence="2 3">MEX-2019</strain>
        <tissue evidence="2">Muscle</tissue>
    </source>
</reference>
<comment type="caution">
    <text evidence="2">The sequence shown here is derived from an EMBL/GenBank/DDBJ whole genome shotgun (WGS) entry which is preliminary data.</text>
</comment>
<feature type="compositionally biased region" description="Basic and acidic residues" evidence="1">
    <location>
        <begin position="61"/>
        <end position="76"/>
    </location>
</feature>
<proteinExistence type="predicted"/>
<dbReference type="EMBL" id="JAHHUM010003128">
    <property type="protein sequence ID" value="KAK5598376.1"/>
    <property type="molecule type" value="Genomic_DNA"/>
</dbReference>
<gene>
    <name evidence="2" type="ORF">CRENBAI_012852</name>
</gene>
<feature type="region of interest" description="Disordered" evidence="1">
    <location>
        <begin position="20"/>
        <end position="90"/>
    </location>
</feature>
<dbReference type="AlphaFoldDB" id="A0AAV9QLL3"/>